<reference evidence="5" key="2">
    <citation type="submission" date="2021-01" db="UniProtKB">
        <authorList>
            <consortium name="EnsemblMetazoa"/>
        </authorList>
    </citation>
    <scope>IDENTIFICATION</scope>
</reference>
<dbReference type="GO" id="GO:0046825">
    <property type="term" value="P:regulation of protein export from nucleus"/>
    <property type="evidence" value="ECO:0000318"/>
    <property type="project" value="GO_Central"/>
</dbReference>
<feature type="compositionally biased region" description="Polar residues" evidence="2">
    <location>
        <begin position="121"/>
        <end position="150"/>
    </location>
</feature>
<dbReference type="Pfam" id="PF00069">
    <property type="entry name" value="Pkinase"/>
    <property type="match status" value="1"/>
</dbReference>
<evidence type="ECO:0000256" key="1">
    <source>
        <dbReference type="PROSITE-ProRule" id="PRU00176"/>
    </source>
</evidence>
<feature type="compositionally biased region" description="Polar residues" evidence="2">
    <location>
        <begin position="220"/>
        <end position="243"/>
    </location>
</feature>
<dbReference type="SUPFAM" id="SSF54928">
    <property type="entry name" value="RNA-binding domain, RBD"/>
    <property type="match status" value="1"/>
</dbReference>
<feature type="region of interest" description="Disordered" evidence="2">
    <location>
        <begin position="121"/>
        <end position="285"/>
    </location>
</feature>
<dbReference type="SMART" id="SM00360">
    <property type="entry name" value="RRM"/>
    <property type="match status" value="1"/>
</dbReference>
<dbReference type="InterPro" id="IPR034372">
    <property type="entry name" value="UHMK1"/>
</dbReference>
<dbReference type="GO" id="GO:0005634">
    <property type="term" value="C:nucleus"/>
    <property type="evidence" value="ECO:0000318"/>
    <property type="project" value="GO_Central"/>
</dbReference>
<dbReference type="Pfam" id="PF07714">
    <property type="entry name" value="PK_Tyr_Ser-Thr"/>
    <property type="match status" value="1"/>
</dbReference>
<dbReference type="Gene3D" id="3.30.70.330">
    <property type="match status" value="1"/>
</dbReference>
<dbReference type="PROSITE" id="PS50102">
    <property type="entry name" value="RRM"/>
    <property type="match status" value="1"/>
</dbReference>
<dbReference type="KEGG" id="spu:100890256"/>
<dbReference type="InterPro" id="IPR000719">
    <property type="entry name" value="Prot_kinase_dom"/>
</dbReference>
<dbReference type="InterPro" id="IPR011009">
    <property type="entry name" value="Kinase-like_dom_sf"/>
</dbReference>
<protein>
    <submittedName>
        <fullName evidence="5">Uncharacterized protein</fullName>
    </submittedName>
</protein>
<dbReference type="OMA" id="THAADIW"/>
<dbReference type="PANTHER" id="PTHR46962">
    <property type="entry name" value="SERINE/THREONINE-PROTEIN KINASE KIST"/>
    <property type="match status" value="1"/>
</dbReference>
<evidence type="ECO:0000313" key="5">
    <source>
        <dbReference type="EnsemblMetazoa" id="XP_030852916"/>
    </source>
</evidence>
<dbReference type="Pfam" id="PF00076">
    <property type="entry name" value="RRM_1"/>
    <property type="match status" value="1"/>
</dbReference>
<dbReference type="InterPro" id="IPR035979">
    <property type="entry name" value="RBD_domain_sf"/>
</dbReference>
<organism evidence="5 6">
    <name type="scientific">Strongylocentrotus purpuratus</name>
    <name type="common">Purple sea urchin</name>
    <dbReference type="NCBI Taxonomy" id="7668"/>
    <lineage>
        <taxon>Eukaryota</taxon>
        <taxon>Metazoa</taxon>
        <taxon>Echinodermata</taxon>
        <taxon>Eleutherozoa</taxon>
        <taxon>Echinozoa</taxon>
        <taxon>Echinoidea</taxon>
        <taxon>Euechinoidea</taxon>
        <taxon>Echinacea</taxon>
        <taxon>Camarodonta</taxon>
        <taxon>Echinidea</taxon>
        <taxon>Strongylocentrotidae</taxon>
        <taxon>Strongylocentrotus</taxon>
    </lineage>
</organism>
<dbReference type="GO" id="GO:0004674">
    <property type="term" value="F:protein serine/threonine kinase activity"/>
    <property type="evidence" value="ECO:0000318"/>
    <property type="project" value="GO_Central"/>
</dbReference>
<dbReference type="GO" id="GO:0071598">
    <property type="term" value="C:neuronal ribonucleoprotein granule"/>
    <property type="evidence" value="ECO:0000318"/>
    <property type="project" value="GO_Central"/>
</dbReference>
<dbReference type="PANTHER" id="PTHR46962:SF1">
    <property type="entry name" value="SERINE_THREONINE-PROTEIN KINASE KIST"/>
    <property type="match status" value="1"/>
</dbReference>
<keyword evidence="6" id="KW-1185">Reference proteome</keyword>
<dbReference type="GO" id="GO:0003723">
    <property type="term" value="F:RNA binding"/>
    <property type="evidence" value="ECO:0007669"/>
    <property type="project" value="UniProtKB-UniRule"/>
</dbReference>
<dbReference type="GO" id="GO:0005524">
    <property type="term" value="F:ATP binding"/>
    <property type="evidence" value="ECO:0007669"/>
    <property type="project" value="InterPro"/>
</dbReference>
<keyword evidence="1" id="KW-0694">RNA-binding</keyword>
<name>A0A7M7PK94_STRPU</name>
<dbReference type="Gene3D" id="1.10.510.10">
    <property type="entry name" value="Transferase(Phosphotransferase) domain 1"/>
    <property type="match status" value="2"/>
</dbReference>
<proteinExistence type="predicted"/>
<dbReference type="GeneID" id="100890256"/>
<dbReference type="SMART" id="SM00220">
    <property type="entry name" value="S_TKc"/>
    <property type="match status" value="1"/>
</dbReference>
<dbReference type="PROSITE" id="PS50011">
    <property type="entry name" value="PROTEIN_KINASE_DOM"/>
    <property type="match status" value="1"/>
</dbReference>
<dbReference type="OrthoDB" id="10266058at2759"/>
<dbReference type="SUPFAM" id="SSF56112">
    <property type="entry name" value="Protein kinase-like (PK-like)"/>
    <property type="match status" value="1"/>
</dbReference>
<feature type="compositionally biased region" description="Low complexity" evidence="2">
    <location>
        <begin position="191"/>
        <end position="204"/>
    </location>
</feature>
<reference evidence="6" key="1">
    <citation type="submission" date="2015-02" db="EMBL/GenBank/DDBJ databases">
        <title>Genome sequencing for Strongylocentrotus purpuratus.</title>
        <authorList>
            <person name="Murali S."/>
            <person name="Liu Y."/>
            <person name="Vee V."/>
            <person name="English A."/>
            <person name="Wang M."/>
            <person name="Skinner E."/>
            <person name="Han Y."/>
            <person name="Muzny D.M."/>
            <person name="Worley K.C."/>
            <person name="Gibbs R.A."/>
        </authorList>
    </citation>
    <scope>NUCLEOTIDE SEQUENCE</scope>
</reference>
<dbReference type="EnsemblMetazoa" id="XM_030997056">
    <property type="protein sequence ID" value="XP_030852916"/>
    <property type="gene ID" value="LOC100890256"/>
</dbReference>
<feature type="compositionally biased region" description="Acidic residues" evidence="2">
    <location>
        <begin position="250"/>
        <end position="260"/>
    </location>
</feature>
<dbReference type="InterPro" id="IPR001245">
    <property type="entry name" value="Ser-Thr/Tyr_kinase_cat_dom"/>
</dbReference>
<dbReference type="RefSeq" id="XP_030852916.1">
    <property type="nucleotide sequence ID" value="XM_030997056.1"/>
</dbReference>
<dbReference type="InParanoid" id="A0A7M7PK94"/>
<dbReference type="GO" id="GO:0043021">
    <property type="term" value="F:ribonucleoprotein complex binding"/>
    <property type="evidence" value="ECO:0000318"/>
    <property type="project" value="GO_Central"/>
</dbReference>
<evidence type="ECO:0000259" key="3">
    <source>
        <dbReference type="PROSITE" id="PS50011"/>
    </source>
</evidence>
<dbReference type="AlphaFoldDB" id="A0A7M7PK94"/>
<sequence>MQEMFPQFEEGTRVTGLGQPWTLGRVLGMGRCAKVYHMSTDQDSFQAAVKVYRKEEKYRLAFIKEMCNLNAVYGDRRVISVYGTFTHKGHPCLAMELLDFNLKEFIYRSENCRVILSSIPTTSNHSKNHSRVVSNVPCNNNNNDITSGTANHKDHKKGKGQGKEKKTAQSGRSHGRVRTADHTEGSGRCGTRMQTRRATAQRAAGLRSKGKDSDHGSTRAPDSSTALASNSGRDSRTHSGTLKNTKKDNAEEDDGEEDDLADHQEGNQGASEEDVEEEDDDDEDASSYGLSLYLIQQLLRDIASCLEFVQRCGWVHGDLKPANILWSSQEGSWKIVDFGHSFQEGRQDFSQIQSLCYQSPEAKVWNSFVSSLGNQKVVHKMSAVDEGVTECTHAADIWSLGCVIVRAYTGMKLYGQDDVLPGACLQCRISCSNTACECEPLIENLFKPKMTNPKLSPIRQAAVHHLSDLVKSMLQCDIAKRPSAAEILTHPFFSNELTPSAKDLLLLPMRTLRLSNLVSSNVDLTNQKVFHSLYQDIKRECLKFGPIKSLLIPKAGPGKGTAFIEFEDSANTKSALNALIGQKLFNQPVLISFFPVDDFTAKRFY</sequence>
<dbReference type="Proteomes" id="UP000007110">
    <property type="component" value="Unassembled WGS sequence"/>
</dbReference>
<evidence type="ECO:0000313" key="6">
    <source>
        <dbReference type="Proteomes" id="UP000007110"/>
    </source>
</evidence>
<dbReference type="GO" id="GO:0045948">
    <property type="term" value="P:positive regulation of translational initiation"/>
    <property type="evidence" value="ECO:0000318"/>
    <property type="project" value="GO_Central"/>
</dbReference>
<dbReference type="InterPro" id="IPR012677">
    <property type="entry name" value="Nucleotide-bd_a/b_plait_sf"/>
</dbReference>
<feature type="domain" description="Protein kinase" evidence="3">
    <location>
        <begin position="21"/>
        <end position="493"/>
    </location>
</feature>
<accession>A0A7M7PK94</accession>
<feature type="domain" description="RRM" evidence="4">
    <location>
        <begin position="510"/>
        <end position="596"/>
    </location>
</feature>
<feature type="compositionally biased region" description="Acidic residues" evidence="2">
    <location>
        <begin position="271"/>
        <end position="285"/>
    </location>
</feature>
<dbReference type="CTD" id="127933"/>
<evidence type="ECO:0000256" key="2">
    <source>
        <dbReference type="SAM" id="MobiDB-lite"/>
    </source>
</evidence>
<dbReference type="InterPro" id="IPR000504">
    <property type="entry name" value="RRM_dom"/>
</dbReference>
<evidence type="ECO:0000259" key="4">
    <source>
        <dbReference type="PROSITE" id="PS50102"/>
    </source>
</evidence>